<protein>
    <recommendedName>
        <fullName evidence="4">DoxX family membrane protein</fullName>
    </recommendedName>
</protein>
<keyword evidence="1" id="KW-0472">Membrane</keyword>
<sequence length="144" mass="15980">MLANPRLNTAWWTLRIGFGLCPLFAGLDKYFNLLTNWEMYLNPAIPRLLHVSAPTFMHVVGAIEIVAGILVLTRFTRYAAYIVMAWLWAIALSLITQGQFLDIAVRDIEMSLGAFALAKLTEVREAATAPSENRAATGTVQRLA</sequence>
<accession>A0A9J7BQ90</accession>
<dbReference type="EMBL" id="CP093313">
    <property type="protein sequence ID" value="UWZ84955.1"/>
    <property type="molecule type" value="Genomic_DNA"/>
</dbReference>
<dbReference type="KEGG" id="orp:MOP44_03205"/>
<keyword evidence="1" id="KW-1133">Transmembrane helix</keyword>
<keyword evidence="3" id="KW-1185">Reference proteome</keyword>
<name>A0A9J7BQ90_9BACT</name>
<feature type="transmembrane region" description="Helical" evidence="1">
    <location>
        <begin position="12"/>
        <end position="31"/>
    </location>
</feature>
<keyword evidence="1" id="KW-0812">Transmembrane</keyword>
<evidence type="ECO:0000313" key="3">
    <source>
        <dbReference type="Proteomes" id="UP001059380"/>
    </source>
</evidence>
<dbReference type="RefSeq" id="WP_260794461.1">
    <property type="nucleotide sequence ID" value="NZ_CP093313.1"/>
</dbReference>
<dbReference type="AlphaFoldDB" id="A0A9J7BQ90"/>
<dbReference type="Proteomes" id="UP001059380">
    <property type="component" value="Chromosome"/>
</dbReference>
<evidence type="ECO:0000256" key="1">
    <source>
        <dbReference type="SAM" id="Phobius"/>
    </source>
</evidence>
<reference evidence="2" key="1">
    <citation type="submission" date="2021-04" db="EMBL/GenBank/DDBJ databases">
        <title>Phylogenetic analysis of Acidobacteriaceae.</title>
        <authorList>
            <person name="Qiu L."/>
            <person name="Zhang Q."/>
        </authorList>
    </citation>
    <scope>NUCLEOTIDE SEQUENCE</scope>
    <source>
        <strain evidence="2">DSM 25168</strain>
    </source>
</reference>
<feature type="transmembrane region" description="Helical" evidence="1">
    <location>
        <begin position="78"/>
        <end position="96"/>
    </location>
</feature>
<gene>
    <name evidence="2" type="ORF">MOP44_03205</name>
</gene>
<evidence type="ECO:0008006" key="4">
    <source>
        <dbReference type="Google" id="ProtNLM"/>
    </source>
</evidence>
<feature type="transmembrane region" description="Helical" evidence="1">
    <location>
        <begin position="51"/>
        <end position="71"/>
    </location>
</feature>
<evidence type="ECO:0000313" key="2">
    <source>
        <dbReference type="EMBL" id="UWZ84955.1"/>
    </source>
</evidence>
<proteinExistence type="predicted"/>
<organism evidence="2 3">
    <name type="scientific">Occallatibacter riparius</name>
    <dbReference type="NCBI Taxonomy" id="1002689"/>
    <lineage>
        <taxon>Bacteria</taxon>
        <taxon>Pseudomonadati</taxon>
        <taxon>Acidobacteriota</taxon>
        <taxon>Terriglobia</taxon>
        <taxon>Terriglobales</taxon>
        <taxon>Acidobacteriaceae</taxon>
        <taxon>Occallatibacter</taxon>
    </lineage>
</organism>